<reference evidence="2 3" key="1">
    <citation type="submission" date="2024-02" db="EMBL/GenBank/DDBJ databases">
        <title>Deinococcus carri NBRC 110142.</title>
        <authorList>
            <person name="Ichikawa N."/>
            <person name="Katano-Makiyama Y."/>
            <person name="Hidaka K."/>
        </authorList>
    </citation>
    <scope>NUCLEOTIDE SEQUENCE [LARGE SCALE GENOMIC DNA]</scope>
    <source>
        <strain evidence="2 3">NBRC 110142</strain>
    </source>
</reference>
<proteinExistence type="predicted"/>
<keyword evidence="1" id="KW-0732">Signal</keyword>
<comment type="caution">
    <text evidence="2">The sequence shown here is derived from an EMBL/GenBank/DDBJ whole genome shotgun (WGS) entry which is preliminary data.</text>
</comment>
<sequence length="151" mass="16080">MKKSLLSLTALLLGGAFAVRGEKFSMSMPHWIADYHSLTYHGAGAPLNWGAFTDPKYGATGRRRIPSGTAVSVVDNKIVPADGAADTLLLFSDAQEGLASDSPSGYGLVVSGNVYEDRLPDATGMPARLPVAIRGKATRFYLQAFTPTYLE</sequence>
<protein>
    <submittedName>
        <fullName evidence="2">Uncharacterized protein</fullName>
    </submittedName>
</protein>
<dbReference type="EMBL" id="BAABRP010000009">
    <property type="protein sequence ID" value="GAA5513637.1"/>
    <property type="molecule type" value="Genomic_DNA"/>
</dbReference>
<dbReference type="Proteomes" id="UP001401887">
    <property type="component" value="Unassembled WGS sequence"/>
</dbReference>
<accession>A0ABP9WBP5</accession>
<evidence type="ECO:0000313" key="2">
    <source>
        <dbReference type="EMBL" id="GAA5513637.1"/>
    </source>
</evidence>
<evidence type="ECO:0000256" key="1">
    <source>
        <dbReference type="SAM" id="SignalP"/>
    </source>
</evidence>
<gene>
    <name evidence="2" type="ORF">Dcar01_02381</name>
</gene>
<feature type="signal peptide" evidence="1">
    <location>
        <begin position="1"/>
        <end position="18"/>
    </location>
</feature>
<organism evidence="2 3">
    <name type="scientific">Deinococcus carri</name>
    <dbReference type="NCBI Taxonomy" id="1211323"/>
    <lineage>
        <taxon>Bacteria</taxon>
        <taxon>Thermotogati</taxon>
        <taxon>Deinococcota</taxon>
        <taxon>Deinococci</taxon>
        <taxon>Deinococcales</taxon>
        <taxon>Deinococcaceae</taxon>
        <taxon>Deinococcus</taxon>
    </lineage>
</organism>
<keyword evidence="3" id="KW-1185">Reference proteome</keyword>
<name>A0ABP9WBP5_9DEIO</name>
<feature type="chain" id="PRO_5046101804" evidence="1">
    <location>
        <begin position="19"/>
        <end position="151"/>
    </location>
</feature>
<evidence type="ECO:0000313" key="3">
    <source>
        <dbReference type="Proteomes" id="UP001401887"/>
    </source>
</evidence>
<dbReference type="RefSeq" id="WP_345465405.1">
    <property type="nucleotide sequence ID" value="NZ_BAABRP010000009.1"/>
</dbReference>